<feature type="transmembrane region" description="Helical" evidence="1">
    <location>
        <begin position="1299"/>
        <end position="1317"/>
    </location>
</feature>
<dbReference type="Proteomes" id="UP001404956">
    <property type="component" value="Unassembled WGS sequence"/>
</dbReference>
<keyword evidence="1" id="KW-1133">Transmembrane helix</keyword>
<evidence type="ECO:0000259" key="2">
    <source>
        <dbReference type="PROSITE" id="PS50234"/>
    </source>
</evidence>
<proteinExistence type="predicted"/>
<feature type="transmembrane region" description="Helical" evidence="1">
    <location>
        <begin position="547"/>
        <end position="569"/>
    </location>
</feature>
<feature type="domain" description="VWFA" evidence="2">
    <location>
        <begin position="920"/>
        <end position="1096"/>
    </location>
</feature>
<keyword evidence="1" id="KW-0812">Transmembrane</keyword>
<dbReference type="Pfam" id="PF07584">
    <property type="entry name" value="BatA"/>
    <property type="match status" value="1"/>
</dbReference>
<accession>A0ABP9XEE7</accession>
<dbReference type="PROSITE" id="PS50234">
    <property type="entry name" value="VWFA"/>
    <property type="match status" value="1"/>
</dbReference>
<feature type="transmembrane region" description="Helical" evidence="1">
    <location>
        <begin position="57"/>
        <end position="76"/>
    </location>
</feature>
<reference evidence="3 4" key="1">
    <citation type="submission" date="2024-02" db="EMBL/GenBank/DDBJ databases">
        <title>Deinococcus aluminii NBRC 112889.</title>
        <authorList>
            <person name="Ichikawa N."/>
            <person name="Katano-Makiyama Y."/>
            <person name="Hidaka K."/>
        </authorList>
    </citation>
    <scope>NUCLEOTIDE SEQUENCE [LARGE SCALE GENOMIC DNA]</scope>
    <source>
        <strain evidence="3 4">NBRC 112889</strain>
    </source>
</reference>
<dbReference type="PANTHER" id="PTHR37464">
    <property type="entry name" value="BLL2463 PROTEIN"/>
    <property type="match status" value="1"/>
</dbReference>
<dbReference type="EMBL" id="BAABRV010000004">
    <property type="protein sequence ID" value="GAA5533748.1"/>
    <property type="molecule type" value="Genomic_DNA"/>
</dbReference>
<evidence type="ECO:0000313" key="3">
    <source>
        <dbReference type="EMBL" id="GAA5533748.1"/>
    </source>
</evidence>
<dbReference type="RefSeq" id="WP_345454409.1">
    <property type="nucleotide sequence ID" value="NZ_BAABRV010000004.1"/>
</dbReference>
<protein>
    <recommendedName>
        <fullName evidence="2">VWFA domain-containing protein</fullName>
    </recommendedName>
</protein>
<dbReference type="InterPro" id="IPR024163">
    <property type="entry name" value="Aerotolerance_reg_N"/>
</dbReference>
<dbReference type="SMART" id="SM00327">
    <property type="entry name" value="VWA"/>
    <property type="match status" value="1"/>
</dbReference>
<dbReference type="SUPFAM" id="SSF52317">
    <property type="entry name" value="Class I glutamine amidotransferase-like"/>
    <property type="match status" value="1"/>
</dbReference>
<feature type="transmembrane region" description="Helical" evidence="1">
    <location>
        <begin position="590"/>
        <end position="610"/>
    </location>
</feature>
<evidence type="ECO:0000256" key="1">
    <source>
        <dbReference type="SAM" id="Phobius"/>
    </source>
</evidence>
<dbReference type="Pfam" id="PF00092">
    <property type="entry name" value="VWA"/>
    <property type="match status" value="1"/>
</dbReference>
<keyword evidence="4" id="KW-1185">Reference proteome</keyword>
<gene>
    <name evidence="3" type="ORF">Dalu01_02156</name>
</gene>
<organism evidence="3 4">
    <name type="scientific">Deinococcus aluminii</name>
    <dbReference type="NCBI Taxonomy" id="1656885"/>
    <lineage>
        <taxon>Bacteria</taxon>
        <taxon>Thermotogati</taxon>
        <taxon>Deinococcota</taxon>
        <taxon>Deinococci</taxon>
        <taxon>Deinococcales</taxon>
        <taxon>Deinococcaceae</taxon>
        <taxon>Deinococcus</taxon>
    </lineage>
</organism>
<evidence type="ECO:0000313" key="4">
    <source>
        <dbReference type="Proteomes" id="UP001404956"/>
    </source>
</evidence>
<keyword evidence="1" id="KW-0472">Membrane</keyword>
<dbReference type="InterPro" id="IPR029062">
    <property type="entry name" value="Class_I_gatase-like"/>
</dbReference>
<dbReference type="InterPro" id="IPR002035">
    <property type="entry name" value="VWF_A"/>
</dbReference>
<dbReference type="SUPFAM" id="SSF53300">
    <property type="entry name" value="vWA-like"/>
    <property type="match status" value="1"/>
</dbReference>
<dbReference type="Gene3D" id="3.40.50.410">
    <property type="entry name" value="von Willebrand factor, type A domain"/>
    <property type="match status" value="1"/>
</dbReference>
<name>A0ABP9XEE7_9DEIO</name>
<feature type="transmembrane region" description="Helical" evidence="1">
    <location>
        <begin position="6"/>
        <end position="22"/>
    </location>
</feature>
<comment type="caution">
    <text evidence="3">The sequence shown here is derived from an EMBL/GenBank/DDBJ whole genome shotgun (WGS) entry which is preliminary data.</text>
</comment>
<sequence length="1340" mass="138943">MSFGQPLWLLLGLLAALLVFLHRQRRAHRAAEVGSLHLWRRLAAEHVPERASRLPRLSAALLLQLLVLGLLALALARPGLGRDPAGAADTLVLLDASRAMRAADVRPDRFTAAARDAARQLGGRVTVLLVGEHVTPLAVNRDDRDAVRRALLTAQATDGLADWAAAGRMVQTIQGTAHPRVLAFAAPSTFAAARAALAGLDAEVRTVGGPLTNAALTRFKVTPGAAGAAWTLRGAARLYGSPGQRTLTVTLDGQPLARRTLMLASGQEVPFTLTFTPGRGGVLRAALDDDGLPADDAAQAVLRPTPLPLRVALLGEAAGDVRRALLALPGVVLSPTRTLTADADLVVVTAPGVTGQAVRPTLWLNAPQTSGLPVTPTAWNDRDPLSRGVGWADLTLRAPATPVQPWPDGEALLSGPQGPLVERRGEGGVPEVRVNFPVEAASWTRTPAWPVFLRNVALAARPEAGERVVPPCTVGEPCPLPPGRPLTGPEGQVLVTPGTFTPLRAGVYRVGGEPLAVNRLAGPEADLTAGAGKTAPLPRSLTLPSGWPLWSGLLALALILLLAEGVLAVRAEPALRRGRWGRLRPAQRRMLALHAAAAVLLGLALLNVPLPAPGRPRAAALVLPPDAANPAGLPNVTRVWGTAVPRLTSPGAAPTRAGDVAEALDFAAATLPADAERTVLLGGDRWPASSRLPDVLAALRAQGVTVHAVRSAGAPALELRALTVPARVPAGQVFALQAAVRSVQPTALRVTLRRGAALIAQDTLTVPAGDTRLALPLRENRPGLAGYTLTLRGEAAGVEGQAATQVTAPPRVAVVGGDAAARTLLGRALAVQGLQATPLAPSALRAGDLKDLGSVTLLDVPARDLGADTRPALEAWVRRGGHLVIGGGPHAFGPGGYLGTPLETLSPLSSRVPRDAPRLALGLLLDKSGSMNETVAGNVTKLDLIKAAALTAAALLHAQSDVAVIAFDTAPKVAVPLQRANDPARLRAQIGRIEAEGGTVVWRALEAGLKQLQASGASSKHLILLSDGIDGGIFNPDQYEQLVRRIRATGITVSTVSVGSGMHIPLMRDIARWGEGTFHLTQDWRNVPSLLAQDALDQGQPAVTSAPTRVQWPGADGAGHPQQVGGYTHTSLQPGATLLARTESGDPLAASWRVGLGRVTALGTQLAGGWVNGWTAQPAYPAQLAALIRAEGESGGAPRTLEADGLDLIVRGRGPTVTLDGPAGPRTVALHPDGTGGFVARLETPGPGGYSTPDAALGLPTPVRDPALLQRIVAATGGGWLDTPALPAASGRGWAWRPAWPAFALLALLAFLLGLAFRSLPEGRFRFPRAAWSPVRQSRG</sequence>
<dbReference type="PANTHER" id="PTHR37464:SF1">
    <property type="entry name" value="BLL2463 PROTEIN"/>
    <property type="match status" value="1"/>
</dbReference>
<dbReference type="InterPro" id="IPR036465">
    <property type="entry name" value="vWFA_dom_sf"/>
</dbReference>